<reference evidence="3 4" key="1">
    <citation type="journal article" date="2015" name="Front. Microbiol.">
        <title>Genome sequence of the plant growth promoting endophytic yeast Rhodotorula graminis WP1.</title>
        <authorList>
            <person name="Firrincieli A."/>
            <person name="Otillar R."/>
            <person name="Salamov A."/>
            <person name="Schmutz J."/>
            <person name="Khan Z."/>
            <person name="Redman R.S."/>
            <person name="Fleck N.D."/>
            <person name="Lindquist E."/>
            <person name="Grigoriev I.V."/>
            <person name="Doty S.L."/>
        </authorList>
    </citation>
    <scope>NUCLEOTIDE SEQUENCE [LARGE SCALE GENOMIC DNA]</scope>
    <source>
        <strain evidence="3 4">WP1</strain>
    </source>
</reference>
<feature type="domain" description="Peptidase M16 C-terminal" evidence="2">
    <location>
        <begin position="225"/>
        <end position="413"/>
    </location>
</feature>
<dbReference type="GeneID" id="28975837"/>
<dbReference type="InterPro" id="IPR011249">
    <property type="entry name" value="Metalloenz_LuxS/M16"/>
</dbReference>
<accession>A0A194SEW8</accession>
<dbReference type="OrthoDB" id="4953at2759"/>
<protein>
    <recommendedName>
        <fullName evidence="2">Peptidase M16 C-terminal domain-containing protein</fullName>
    </recommendedName>
</protein>
<dbReference type="GO" id="GO:0046872">
    <property type="term" value="F:metal ion binding"/>
    <property type="evidence" value="ECO:0007669"/>
    <property type="project" value="InterPro"/>
</dbReference>
<dbReference type="RefSeq" id="XP_018274115.1">
    <property type="nucleotide sequence ID" value="XM_018415389.1"/>
</dbReference>
<dbReference type="PANTHER" id="PTHR43016">
    <property type="entry name" value="PRESEQUENCE PROTEASE"/>
    <property type="match status" value="1"/>
</dbReference>
<feature type="region of interest" description="Disordered" evidence="1">
    <location>
        <begin position="1046"/>
        <end position="1078"/>
    </location>
</feature>
<dbReference type="SUPFAM" id="SSF63411">
    <property type="entry name" value="LuxS/MPP-like metallohydrolase"/>
    <property type="match status" value="4"/>
</dbReference>
<dbReference type="Proteomes" id="UP000053890">
    <property type="component" value="Unassembled WGS sequence"/>
</dbReference>
<keyword evidence="4" id="KW-1185">Reference proteome</keyword>
<feature type="region of interest" description="Disordered" evidence="1">
    <location>
        <begin position="1"/>
        <end position="23"/>
    </location>
</feature>
<evidence type="ECO:0000259" key="2">
    <source>
        <dbReference type="Pfam" id="PF05193"/>
    </source>
</evidence>
<gene>
    <name evidence="3" type="ORF">RHOBADRAFT_50580</name>
</gene>
<dbReference type="InterPro" id="IPR007863">
    <property type="entry name" value="Peptidase_M16_C"/>
</dbReference>
<dbReference type="FunFam" id="3.30.830.10:FF:000015">
    <property type="entry name" value="Putative zinc metalloprotease"/>
    <property type="match status" value="1"/>
</dbReference>
<dbReference type="EMBL" id="KQ474073">
    <property type="protein sequence ID" value="KPV78066.1"/>
    <property type="molecule type" value="Genomic_DNA"/>
</dbReference>
<dbReference type="PANTHER" id="PTHR43016:SF16">
    <property type="entry name" value="METALLOPROTEASE, PUTATIVE (AFU_ORTHOLOGUE AFUA_4G07610)-RELATED"/>
    <property type="match status" value="1"/>
</dbReference>
<evidence type="ECO:0000313" key="3">
    <source>
        <dbReference type="EMBL" id="KPV78066.1"/>
    </source>
</evidence>
<evidence type="ECO:0000313" key="4">
    <source>
        <dbReference type="Proteomes" id="UP000053890"/>
    </source>
</evidence>
<dbReference type="OMA" id="WEGFARI"/>
<proteinExistence type="predicted"/>
<dbReference type="AlphaFoldDB" id="A0A194SEW8"/>
<organism evidence="3 4">
    <name type="scientific">Rhodotorula graminis (strain WP1)</name>
    <dbReference type="NCBI Taxonomy" id="578459"/>
    <lineage>
        <taxon>Eukaryota</taxon>
        <taxon>Fungi</taxon>
        <taxon>Dikarya</taxon>
        <taxon>Basidiomycota</taxon>
        <taxon>Pucciniomycotina</taxon>
        <taxon>Microbotryomycetes</taxon>
        <taxon>Sporidiobolales</taxon>
        <taxon>Sporidiobolaceae</taxon>
        <taxon>Rhodotorula</taxon>
    </lineage>
</organism>
<feature type="compositionally biased region" description="Acidic residues" evidence="1">
    <location>
        <begin position="1053"/>
        <end position="1064"/>
    </location>
</feature>
<dbReference type="Gene3D" id="3.30.830.10">
    <property type="entry name" value="Metalloenzyme, LuxS/M16 peptidase-like"/>
    <property type="match status" value="4"/>
</dbReference>
<sequence>MTASHAPMDVDPPASSSSSSANTVDIPQQVGDFKLVVQDQLEFAPSVHVAKWQSESTGLKVVWASNESPLVQGYFSVVTEIMDDSGRPHTLEHLVFLGSEQYPYKGVLDTVANRSFAEGTNAWTATTDTTYTIATAGEEGFLSILPVYVDHILYPTITSAGFTTEVYCVNGKGEDAGVVFSEMNGRENGSGDLMALRQQRALYSKENGLRSETGGLMEALRVLKVEQIREYHASKYVPQNITLIVNGRSLNPTNLLNTLTDKVIPSIVAHGQAQGKRPRGWVRPFVETSTAKNPPRLTEDRTEVVDFPEKSEDVGELMVSWIGVEHNDYLHDLALEVLGLYLTDSAVSPLSKEFIEVDEPSCTDITFYASSENPTIITSYISSVPFAELDTLGPRFRKSLARIAEDGVDMSRMKSLLERQALQLFESMETDASEVLSQVVVTDGIWGKEDGSDLKGALQVNAQYKELNSWSANEWGKLLKKFLVDAPALTIVGKPSASLAKKIKNDAKALVEANKAKYGPEGLAKLQKDIEAAQAENDKPVPSDILRKFKVPDVAGIEWISVDTARSAGVAQTAGKPKGRAQDHVDADGAELPLFVQYDHIDSRFIQIAIVLFPNDVEGFDPAKLRALLPVYLDAFFTLPVTRADGTKLEFEEVVKQLDAETLTYNINVNEPLQEGITLRIKVAKEKYETAIAWLSDLLYNSTFTEERLRISAAKALQAIPAEKRDGLEVSYAAYRKMISQEVSSNVALNLINRSEFLPAFIERLKQEPDAVIKEFEAFRQGLTDPRAMRVHVKGDILGLPKPSSAWLEHFKSIKPFPENELVPVRRSKDVMGPLGKEPSKKLVVTGVSSIESTFAYFVAKGPASREDPDQAALTVTRAVLNAMEGFLWKYVRGAGLAYGASISQDLESGLIIYRVYKSPDSYAAFVAVRELIGQLVSGKLEIDDLTIESAKSSLAYQTAAKESTITDAAGASFTNVLLGLPAGFGRKHLADCESVTASDILHVIKKYISPIFSPDTSIASVASGLAKLDELADKFSELGYDVEKRSMATANGEEESGSEDESGSETGSESGSESERD</sequence>
<evidence type="ECO:0000256" key="1">
    <source>
        <dbReference type="SAM" id="MobiDB-lite"/>
    </source>
</evidence>
<dbReference type="FunFam" id="3.30.830.10:FF:000031">
    <property type="entry name" value="Putative zinc metalloprotease"/>
    <property type="match status" value="1"/>
</dbReference>
<dbReference type="Pfam" id="PF05193">
    <property type="entry name" value="Peptidase_M16_C"/>
    <property type="match status" value="1"/>
</dbReference>
<name>A0A194SEW8_RHOGW</name>
<dbReference type="STRING" id="578459.A0A194SEW8"/>